<dbReference type="EMBL" id="CAJSLV010000002">
    <property type="protein sequence ID" value="CAG6390965.1"/>
    <property type="molecule type" value="Genomic_DNA"/>
</dbReference>
<keyword evidence="3" id="KW-1185">Reference proteome</keyword>
<evidence type="ECO:0000256" key="1">
    <source>
        <dbReference type="SAM" id="MobiDB-lite"/>
    </source>
</evidence>
<evidence type="ECO:0000313" key="2">
    <source>
        <dbReference type="EMBL" id="CAG6390965.1"/>
    </source>
</evidence>
<evidence type="ECO:0000313" key="3">
    <source>
        <dbReference type="Proteomes" id="UP001152519"/>
    </source>
</evidence>
<sequence>MNTVIRYPQAPHLPHTDPNLVPGHTQRRGQSARGAGNCARNDDDDDGGPVRADSTPVNPEDQPTAG</sequence>
<name>A0A9W4DIR4_9ACTN</name>
<proteinExistence type="predicted"/>
<dbReference type="AlphaFoldDB" id="A0A9W4DIR4"/>
<protein>
    <submittedName>
        <fullName evidence="2">Uncharacterized protein</fullName>
    </submittedName>
</protein>
<reference evidence="2" key="1">
    <citation type="submission" date="2021-05" db="EMBL/GenBank/DDBJ databases">
        <authorList>
            <person name="Arsene-Ploetze F."/>
        </authorList>
    </citation>
    <scope>NUCLEOTIDE SEQUENCE</scope>
    <source>
        <strain evidence="2">DSM 42138</strain>
    </source>
</reference>
<organism evidence="2 3">
    <name type="scientific">Actinacidiphila cocklensis</name>
    <dbReference type="NCBI Taxonomy" id="887465"/>
    <lineage>
        <taxon>Bacteria</taxon>
        <taxon>Bacillati</taxon>
        <taxon>Actinomycetota</taxon>
        <taxon>Actinomycetes</taxon>
        <taxon>Kitasatosporales</taxon>
        <taxon>Streptomycetaceae</taxon>
        <taxon>Actinacidiphila</taxon>
    </lineage>
</organism>
<accession>A0A9W4DIR4</accession>
<comment type="caution">
    <text evidence="2">The sequence shown here is derived from an EMBL/GenBank/DDBJ whole genome shotgun (WGS) entry which is preliminary data.</text>
</comment>
<dbReference type="Proteomes" id="UP001152519">
    <property type="component" value="Unassembled WGS sequence"/>
</dbReference>
<gene>
    <name evidence="2" type="ORF">SCOCK_100031</name>
</gene>
<feature type="region of interest" description="Disordered" evidence="1">
    <location>
        <begin position="1"/>
        <end position="66"/>
    </location>
</feature>